<proteinExistence type="predicted"/>
<keyword evidence="1" id="KW-0812">Transmembrane</keyword>
<evidence type="ECO:0000313" key="2">
    <source>
        <dbReference type="EMBL" id="KAL0634235.1"/>
    </source>
</evidence>
<reference evidence="2 3" key="1">
    <citation type="submission" date="2024-02" db="EMBL/GenBank/DDBJ databases">
        <title>Discinaceae phylogenomics.</title>
        <authorList>
            <person name="Dirks A.C."/>
            <person name="James T.Y."/>
        </authorList>
    </citation>
    <scope>NUCLEOTIDE SEQUENCE [LARGE SCALE GENOMIC DNA]</scope>
    <source>
        <strain evidence="2 3">ACD0624</strain>
    </source>
</reference>
<feature type="transmembrane region" description="Helical" evidence="1">
    <location>
        <begin position="581"/>
        <end position="601"/>
    </location>
</feature>
<accession>A0ABR3GE98</accession>
<evidence type="ECO:0000313" key="3">
    <source>
        <dbReference type="Proteomes" id="UP001447188"/>
    </source>
</evidence>
<comment type="caution">
    <text evidence="2">The sequence shown here is derived from an EMBL/GenBank/DDBJ whole genome shotgun (WGS) entry which is preliminary data.</text>
</comment>
<keyword evidence="1" id="KW-1133">Transmembrane helix</keyword>
<protein>
    <submittedName>
        <fullName evidence="2">Uncharacterized protein</fullName>
    </submittedName>
</protein>
<feature type="transmembrane region" description="Helical" evidence="1">
    <location>
        <begin position="55"/>
        <end position="81"/>
    </location>
</feature>
<name>A0ABR3GE98_9PEZI</name>
<feature type="transmembrane region" description="Helical" evidence="1">
    <location>
        <begin position="102"/>
        <end position="128"/>
    </location>
</feature>
<keyword evidence="3" id="KW-1185">Reference proteome</keyword>
<dbReference type="EMBL" id="JBBBZM010000100">
    <property type="protein sequence ID" value="KAL0634235.1"/>
    <property type="molecule type" value="Genomic_DNA"/>
</dbReference>
<evidence type="ECO:0000256" key="1">
    <source>
        <dbReference type="SAM" id="Phobius"/>
    </source>
</evidence>
<sequence>MCNRPKAIISNRLTDILGWHIWTILALIGTTILLYPNFSEYSIGGDVGGSQSSSANIIGILQVVIKFLIAAQFWHALGYGFRSIYSPGGLENGPDRPARIRILGLVFFLFLSCLIASLAGPASGVLMIPRVDWFHYNTYEFQPEVLSTLPNIMIGTSPGFLNSDRFFESNVFALPDAVIGSGLRYWADASGNELRSTQVSLEEKSQHRFHDFFGPVYVNTTGSNDRELDEAWRGETKITTTARNIDYMFIGESKDVLQLPEIGNGWTGLRSLDTSHGFVAWVTCPAREKTVCSKNSVLSGNTSNPDWCYLSVNKDNTSGTLRTSRNLLMAHDFVDGSAEPRVWLTEGPRIEGNSHYSDSIEVVFEKPLERAPYMHNLTVCSYSASLVAAIATFYGTGYTDGKVEYFNHVLLRDGKTAEPRKFLFHENWLDRAYSYDPKLLLSLACSDSSPSGGTSQYSEILTYPTGSMVYPDNFTYPERPGLNPAENLFGKFGSNLILAPGYPNTLESREQQNQAFPVEATVGGMLTYLLSWSLPSESQYSMPYEQIPERFRLDPPQSYSHVYFRKLYRRGYGFRLSTRTAYLGVAVLLAHATIAISASFWQLKRASVIYA</sequence>
<keyword evidence="1" id="KW-0472">Membrane</keyword>
<dbReference type="Proteomes" id="UP001447188">
    <property type="component" value="Unassembled WGS sequence"/>
</dbReference>
<feature type="transmembrane region" description="Helical" evidence="1">
    <location>
        <begin position="16"/>
        <end position="35"/>
    </location>
</feature>
<gene>
    <name evidence="2" type="ORF">Q9L58_006853</name>
</gene>
<organism evidence="2 3">
    <name type="scientific">Discina gigas</name>
    <dbReference type="NCBI Taxonomy" id="1032678"/>
    <lineage>
        <taxon>Eukaryota</taxon>
        <taxon>Fungi</taxon>
        <taxon>Dikarya</taxon>
        <taxon>Ascomycota</taxon>
        <taxon>Pezizomycotina</taxon>
        <taxon>Pezizomycetes</taxon>
        <taxon>Pezizales</taxon>
        <taxon>Discinaceae</taxon>
        <taxon>Discina</taxon>
    </lineage>
</organism>